<evidence type="ECO:0000313" key="1">
    <source>
        <dbReference type="EMBL" id="MBP0902382.1"/>
    </source>
</evidence>
<dbReference type="Proteomes" id="UP000670776">
    <property type="component" value="Unassembled WGS sequence"/>
</dbReference>
<dbReference type="EMBL" id="JAGJCB010000001">
    <property type="protein sequence ID" value="MBP0902382.1"/>
    <property type="molecule type" value="Genomic_DNA"/>
</dbReference>
<reference evidence="1 2" key="1">
    <citation type="submission" date="2021-04" db="EMBL/GenBank/DDBJ databases">
        <title>Mariniflexile gromovii gen. nov., sp. nov., a gliding bacterium isolated from the sea urchin Strongylocentrotus intermedius.</title>
        <authorList>
            <person name="Ko S."/>
            <person name="Le V."/>
            <person name="Ahn C.-Y."/>
            <person name="Oh H.-M."/>
        </authorList>
    </citation>
    <scope>NUCLEOTIDE SEQUENCE [LARGE SCALE GENOMIC DNA]</scope>
    <source>
        <strain evidence="1 2">KCTC 12570</strain>
    </source>
</reference>
<dbReference type="RefSeq" id="WP_209651754.1">
    <property type="nucleotide sequence ID" value="NZ_JAGJCB010000001.1"/>
</dbReference>
<protein>
    <submittedName>
        <fullName evidence="1">Uncharacterized protein</fullName>
    </submittedName>
</protein>
<comment type="caution">
    <text evidence="1">The sequence shown here is derived from an EMBL/GenBank/DDBJ whole genome shotgun (WGS) entry which is preliminary data.</text>
</comment>
<evidence type="ECO:0000313" key="2">
    <source>
        <dbReference type="Proteomes" id="UP000670776"/>
    </source>
</evidence>
<sequence>MVDYLIIQMWFNISIKLKRSVEQSKIIIRDTLYKFENDKNFNYSDYNKDLIDALNFYLDSKKYLGFD</sequence>
<proteinExistence type="predicted"/>
<accession>A0ABS4BQK9</accession>
<name>A0ABS4BQK9_9FLAO</name>
<gene>
    <name evidence="1" type="ORF">J8H85_00960</name>
</gene>
<keyword evidence="2" id="KW-1185">Reference proteome</keyword>
<organism evidence="1 2">
    <name type="scientific">Mariniflexile gromovii</name>
    <dbReference type="NCBI Taxonomy" id="362523"/>
    <lineage>
        <taxon>Bacteria</taxon>
        <taxon>Pseudomonadati</taxon>
        <taxon>Bacteroidota</taxon>
        <taxon>Flavobacteriia</taxon>
        <taxon>Flavobacteriales</taxon>
        <taxon>Flavobacteriaceae</taxon>
        <taxon>Mariniflexile</taxon>
    </lineage>
</organism>